<organism evidence="1 2">
    <name type="scientific">Halorarum salinum</name>
    <dbReference type="NCBI Taxonomy" id="2743089"/>
    <lineage>
        <taxon>Archaea</taxon>
        <taxon>Methanobacteriati</taxon>
        <taxon>Methanobacteriota</taxon>
        <taxon>Stenosarchaea group</taxon>
        <taxon>Halobacteria</taxon>
        <taxon>Halobacteriales</taxon>
        <taxon>Haloferacaceae</taxon>
        <taxon>Halorarum</taxon>
    </lineage>
</organism>
<sequence>MKMKLSFSPVHLHAAKALSLEVEEIEAALAQGEEDEFAKGEIPVRMIHDGYAANAIISSTAFLEASVNEVFDLMMTAAEGWERAGKDWTGTMDGEVILYRVLLGLRDVDKYWFKNKNSLKKYQLLLVHTGREPFDTGEGLYQRVNTVRRLRNDLIHFEPDWYDSKEEISPPGSIPNGLDFNPFYETTRDPKSFLSHEIVDWAIESCALFALEFRRRLDIEHSGMEDSIEQLLAE</sequence>
<dbReference type="AlphaFoldDB" id="A0A7D5QIW8"/>
<accession>A0A7D5QIW8</accession>
<evidence type="ECO:0000313" key="1">
    <source>
        <dbReference type="EMBL" id="QLG63324.1"/>
    </source>
</evidence>
<reference evidence="1 2" key="1">
    <citation type="submission" date="2020-06" db="EMBL/GenBank/DDBJ databases">
        <title>NJ-3-1, isolated from saline soil.</title>
        <authorList>
            <person name="Cui H.L."/>
            <person name="Shi X."/>
        </authorList>
    </citation>
    <scope>NUCLEOTIDE SEQUENCE [LARGE SCALE GENOMIC DNA]</scope>
    <source>
        <strain evidence="1 2">NJ-3-1</strain>
    </source>
</reference>
<dbReference type="KEGG" id="halu:HUG12_16935"/>
<keyword evidence="2" id="KW-1185">Reference proteome</keyword>
<dbReference type="GeneID" id="56039180"/>
<dbReference type="RefSeq" id="WP_179269909.1">
    <property type="nucleotide sequence ID" value="NZ_CP058579.1"/>
</dbReference>
<dbReference type="Proteomes" id="UP000509626">
    <property type="component" value="Chromosome"/>
</dbReference>
<dbReference type="OrthoDB" id="383416at2157"/>
<gene>
    <name evidence="1" type="ORF">HUG12_16935</name>
</gene>
<name>A0A7D5QIW8_9EURY</name>
<proteinExistence type="predicted"/>
<protein>
    <submittedName>
        <fullName evidence="1">Uncharacterized protein</fullName>
    </submittedName>
</protein>
<evidence type="ECO:0000313" key="2">
    <source>
        <dbReference type="Proteomes" id="UP000509626"/>
    </source>
</evidence>
<dbReference type="EMBL" id="CP058579">
    <property type="protein sequence ID" value="QLG63324.1"/>
    <property type="molecule type" value="Genomic_DNA"/>
</dbReference>